<evidence type="ECO:0000313" key="4">
    <source>
        <dbReference type="EMBL" id="AEH85296.1"/>
    </source>
</evidence>
<evidence type="ECO:0000259" key="3">
    <source>
        <dbReference type="Pfam" id="PF22807"/>
    </source>
</evidence>
<feature type="region of interest" description="Disordered" evidence="1">
    <location>
        <begin position="62"/>
        <end position="91"/>
    </location>
</feature>
<protein>
    <submittedName>
        <fullName evidence="4">NHL repeat containing protein</fullName>
    </submittedName>
</protein>
<evidence type="ECO:0000256" key="1">
    <source>
        <dbReference type="SAM" id="MobiDB-lite"/>
    </source>
</evidence>
<reference evidence="4 5" key="1">
    <citation type="submission" date="2010-10" db="EMBL/GenBank/DDBJ databases">
        <title>Complete sequence of Mesorhizobium opportunistum WSM2075.</title>
        <authorList>
            <consortium name="US DOE Joint Genome Institute"/>
            <person name="Lucas S."/>
            <person name="Copeland A."/>
            <person name="Lapidus A."/>
            <person name="Cheng J.-F."/>
            <person name="Bruce D."/>
            <person name="Goodwin L."/>
            <person name="Pitluck S."/>
            <person name="Chertkov O."/>
            <person name="Misra M."/>
            <person name="Detter J.C."/>
            <person name="Han C."/>
            <person name="Tapia R."/>
            <person name="Land M."/>
            <person name="Hauser L."/>
            <person name="Kyrpides N."/>
            <person name="Ovchinnikova G."/>
            <person name="Mavrommatis K.M."/>
            <person name="Tiwari R.P."/>
            <person name="Howieson J.G."/>
            <person name="O'Hara G.W."/>
            <person name="Nandasena K.G."/>
            <person name="Woyke T."/>
        </authorList>
    </citation>
    <scope>NUCLEOTIDE SEQUENCE [LARGE SCALE GENOMIC DNA]</scope>
    <source>
        <strain evidence="5">LMG 24607 / HAMBI 3007 / WSM2075</strain>
    </source>
</reference>
<dbReference type="KEGG" id="mop:Mesop_0803"/>
<feature type="domain" description="Pyrroloquinoline quinone-dependent pyranose dehydrogenase beta-propeller" evidence="3">
    <location>
        <begin position="91"/>
        <end position="306"/>
    </location>
</feature>
<dbReference type="EMBL" id="CP002279">
    <property type="protein sequence ID" value="AEH85296.1"/>
    <property type="molecule type" value="Genomic_DNA"/>
</dbReference>
<sequence>MARIAGTRMAGTRMAGIRMAGLSALLLTTAAFAQQADQPVLRGPAAFGDWRADKPGVRRLIKPEDLPKPNVAKSASNSAGLAERPADAKPQLPEGFSAELIASGIDNPRVVRTAPNGDLFVADSEANQIRVYRLTEGSAKPAEKSIFAGDLNQPYGIAFYPPGSDPQWVYVANSDSIVRFAYRNGDLKASADPETIVDDIPSNHHWTRDIAFSPDGKTLYLSVGSGSNAAGDMGKRPRGGLEAWVKSKPLGAAWGSEEGRADVQAFDPDGKNGRTVATGLRNCSGMTVQPATGALWCVVNERDALGDNTPAEYATSVREGAFYGWPWYYIGNNEDPRHKGERPDLAGKVDIPDVLMQAHSAPLNIAFYDGKDLPANAGFPREYRGDAFVALHGSWNRGNRTGYKVVRLLFRDGKPTGEYEDFMTGFVVSNGEVWGRPVGVTVAKDGALIVTEDGNGTIWRVTYGDGRS</sequence>
<organism evidence="4 5">
    <name type="scientific">Mesorhizobium opportunistum (strain LMG 24607 / HAMBI 3007 / WSM2075)</name>
    <dbReference type="NCBI Taxonomy" id="536019"/>
    <lineage>
        <taxon>Bacteria</taxon>
        <taxon>Pseudomonadati</taxon>
        <taxon>Pseudomonadota</taxon>
        <taxon>Alphaproteobacteria</taxon>
        <taxon>Hyphomicrobiales</taxon>
        <taxon>Phyllobacteriaceae</taxon>
        <taxon>Mesorhizobium</taxon>
    </lineage>
</organism>
<dbReference type="Pfam" id="PF22807">
    <property type="entry name" value="TrAA12"/>
    <property type="match status" value="2"/>
</dbReference>
<dbReference type="AlphaFoldDB" id="F7Y8Y6"/>
<name>F7Y8Y6_MESOW</name>
<feature type="chain" id="PRO_5003365634" evidence="2">
    <location>
        <begin position="34"/>
        <end position="468"/>
    </location>
</feature>
<accession>F7Y8Y6</accession>
<dbReference type="HOGENOM" id="CLU_024435_0_0_5"/>
<dbReference type="InterPro" id="IPR011041">
    <property type="entry name" value="Quinoprot_gluc/sorb_DH_b-prop"/>
</dbReference>
<dbReference type="STRING" id="536019.Mesop_0803"/>
<feature type="domain" description="Pyrroloquinoline quinone-dependent pyranose dehydrogenase beta-propeller" evidence="3">
    <location>
        <begin position="350"/>
        <end position="462"/>
    </location>
</feature>
<proteinExistence type="predicted"/>
<dbReference type="PANTHER" id="PTHR19328">
    <property type="entry name" value="HEDGEHOG-INTERACTING PROTEIN"/>
    <property type="match status" value="1"/>
</dbReference>
<keyword evidence="2" id="KW-0732">Signal</keyword>
<dbReference type="InterPro" id="IPR054539">
    <property type="entry name" value="Beta-prop_PDH"/>
</dbReference>
<dbReference type="InterPro" id="IPR011042">
    <property type="entry name" value="6-blade_b-propeller_TolB-like"/>
</dbReference>
<evidence type="ECO:0000256" key="2">
    <source>
        <dbReference type="SAM" id="SignalP"/>
    </source>
</evidence>
<gene>
    <name evidence="4" type="ordered locus">Mesop_0803</name>
</gene>
<dbReference type="Proteomes" id="UP000001623">
    <property type="component" value="Chromosome"/>
</dbReference>
<dbReference type="SUPFAM" id="SSF50952">
    <property type="entry name" value="Soluble quinoprotein glucose dehydrogenase"/>
    <property type="match status" value="1"/>
</dbReference>
<dbReference type="eggNOG" id="COG2133">
    <property type="taxonomic scope" value="Bacteria"/>
</dbReference>
<evidence type="ECO:0000313" key="5">
    <source>
        <dbReference type="Proteomes" id="UP000001623"/>
    </source>
</evidence>
<dbReference type="Gene3D" id="2.120.10.30">
    <property type="entry name" value="TolB, C-terminal domain"/>
    <property type="match status" value="1"/>
</dbReference>
<feature type="signal peptide" evidence="2">
    <location>
        <begin position="1"/>
        <end position="33"/>
    </location>
</feature>
<dbReference type="PANTHER" id="PTHR19328:SF53">
    <property type="entry name" value="MEMBRANE PROTEIN"/>
    <property type="match status" value="1"/>
</dbReference>